<dbReference type="InterPro" id="IPR050216">
    <property type="entry name" value="LRR_domain-containing"/>
</dbReference>
<proteinExistence type="predicted"/>
<name>A0A5N6NP94_9ASTR</name>
<dbReference type="OrthoDB" id="1936883at2759"/>
<dbReference type="SMART" id="SM00369">
    <property type="entry name" value="LRR_TYP"/>
    <property type="match status" value="2"/>
</dbReference>
<reference evidence="4 5" key="1">
    <citation type="submission" date="2019-05" db="EMBL/GenBank/DDBJ databases">
        <title>Mikania micrantha, genome provides insights into the molecular mechanism of rapid growth.</title>
        <authorList>
            <person name="Liu B."/>
        </authorList>
    </citation>
    <scope>NUCLEOTIDE SEQUENCE [LARGE SCALE GENOMIC DNA]</scope>
    <source>
        <strain evidence="4">NLD-2019</strain>
        <tissue evidence="4">Leaf</tissue>
    </source>
</reference>
<accession>A0A5N6NP94</accession>
<dbReference type="Proteomes" id="UP000326396">
    <property type="component" value="Linkage Group LG18"/>
</dbReference>
<keyword evidence="5" id="KW-1185">Reference proteome</keyword>
<dbReference type="PANTHER" id="PTHR48051">
    <property type="match status" value="1"/>
</dbReference>
<evidence type="ECO:0000256" key="2">
    <source>
        <dbReference type="ARBA" id="ARBA00022737"/>
    </source>
</evidence>
<dbReference type="PANTHER" id="PTHR48051:SF46">
    <property type="entry name" value="LEUCINE RICH REPEAT-CONTAINING DOMAIN PROTEIN"/>
    <property type="match status" value="1"/>
</dbReference>
<dbReference type="SUPFAM" id="SSF52047">
    <property type="entry name" value="RNI-like"/>
    <property type="match status" value="1"/>
</dbReference>
<dbReference type="Pfam" id="PF23598">
    <property type="entry name" value="LRR_14"/>
    <property type="match status" value="1"/>
</dbReference>
<evidence type="ECO:0000256" key="1">
    <source>
        <dbReference type="ARBA" id="ARBA00022614"/>
    </source>
</evidence>
<dbReference type="Gene3D" id="3.80.10.10">
    <property type="entry name" value="Ribonuclease Inhibitor"/>
    <property type="match status" value="1"/>
</dbReference>
<evidence type="ECO:0000313" key="5">
    <source>
        <dbReference type="Proteomes" id="UP000326396"/>
    </source>
</evidence>
<keyword evidence="1" id="KW-0433">Leucine-rich repeat</keyword>
<dbReference type="InterPro" id="IPR055414">
    <property type="entry name" value="LRR_R13L4/SHOC2-like"/>
</dbReference>
<protein>
    <recommendedName>
        <fullName evidence="3">Disease resistance R13L4/SHOC-2-like LRR domain-containing protein</fullName>
    </recommendedName>
</protein>
<comment type="caution">
    <text evidence="4">The sequence shown here is derived from an EMBL/GenBank/DDBJ whole genome shotgun (WGS) entry which is preliminary data.</text>
</comment>
<dbReference type="EMBL" id="SZYD01000010">
    <property type="protein sequence ID" value="KAD4982664.1"/>
    <property type="molecule type" value="Genomic_DNA"/>
</dbReference>
<keyword evidence="2" id="KW-0677">Repeat</keyword>
<organism evidence="4 5">
    <name type="scientific">Mikania micrantha</name>
    <name type="common">bitter vine</name>
    <dbReference type="NCBI Taxonomy" id="192012"/>
    <lineage>
        <taxon>Eukaryota</taxon>
        <taxon>Viridiplantae</taxon>
        <taxon>Streptophyta</taxon>
        <taxon>Embryophyta</taxon>
        <taxon>Tracheophyta</taxon>
        <taxon>Spermatophyta</taxon>
        <taxon>Magnoliopsida</taxon>
        <taxon>eudicotyledons</taxon>
        <taxon>Gunneridae</taxon>
        <taxon>Pentapetalae</taxon>
        <taxon>asterids</taxon>
        <taxon>campanulids</taxon>
        <taxon>Asterales</taxon>
        <taxon>Asteraceae</taxon>
        <taxon>Asteroideae</taxon>
        <taxon>Heliantheae alliance</taxon>
        <taxon>Eupatorieae</taxon>
        <taxon>Mikania</taxon>
    </lineage>
</organism>
<dbReference type="InterPro" id="IPR032675">
    <property type="entry name" value="LRR_dom_sf"/>
</dbReference>
<dbReference type="InterPro" id="IPR003591">
    <property type="entry name" value="Leu-rich_rpt_typical-subtyp"/>
</dbReference>
<dbReference type="AlphaFoldDB" id="A0A5N6NP94"/>
<dbReference type="GO" id="GO:0005737">
    <property type="term" value="C:cytoplasm"/>
    <property type="evidence" value="ECO:0007669"/>
    <property type="project" value="TreeGrafter"/>
</dbReference>
<evidence type="ECO:0000313" key="4">
    <source>
        <dbReference type="EMBL" id="KAD4982664.1"/>
    </source>
</evidence>
<sequence length="188" mass="21658">MEVPSSIGYLHNLSINNCVGLKIPSGTICGLQHLRTLDLMFTRIEELPDDIGQLKCLEKLALSHASFKHLPGSICLKIYKTEVKDDDFIQSCFKYYFEKPQIQGFQQLITLHLGRCDIEEVPVAIGHLELLEELHLSYTDVKHLPNSICWHKRDSNWEIVVANETEGKLIQKTDFKSNSLYWRRQTDS</sequence>
<evidence type="ECO:0000259" key="3">
    <source>
        <dbReference type="Pfam" id="PF23598"/>
    </source>
</evidence>
<feature type="domain" description="Disease resistance R13L4/SHOC-2-like LRR" evidence="3">
    <location>
        <begin position="6"/>
        <end position="75"/>
    </location>
</feature>
<gene>
    <name evidence="4" type="ORF">E3N88_19335</name>
</gene>